<evidence type="ECO:0000256" key="11">
    <source>
        <dbReference type="SAM" id="Phobius"/>
    </source>
</evidence>
<evidence type="ECO:0000256" key="1">
    <source>
        <dbReference type="ARBA" id="ARBA00004141"/>
    </source>
</evidence>
<comment type="subcellular location">
    <subcellularLocation>
        <location evidence="1">Membrane</location>
        <topology evidence="1">Multi-pass membrane protein</topology>
    </subcellularLocation>
</comment>
<evidence type="ECO:0000256" key="6">
    <source>
        <dbReference type="ARBA" id="ARBA00022777"/>
    </source>
</evidence>
<evidence type="ECO:0000256" key="9">
    <source>
        <dbReference type="ARBA" id="ARBA00023012"/>
    </source>
</evidence>
<feature type="transmembrane region" description="Helical" evidence="11">
    <location>
        <begin position="53"/>
        <end position="73"/>
    </location>
</feature>
<keyword evidence="8 11" id="KW-1133">Transmembrane helix</keyword>
<name>A0A6J4R091_9ACTN</name>
<evidence type="ECO:0000313" key="13">
    <source>
        <dbReference type="EMBL" id="CAA9456211.1"/>
    </source>
</evidence>
<feature type="domain" description="Sensor protein KdpD transmembrane" evidence="12">
    <location>
        <begin position="2"/>
        <end position="107"/>
    </location>
</feature>
<dbReference type="Gene3D" id="1.20.120.620">
    <property type="entry name" value="Backbone structure of the membrane domain of e. Coli histidine kinase receptor kdpd"/>
    <property type="match status" value="1"/>
</dbReference>
<dbReference type="EMBL" id="CADCVH010000053">
    <property type="protein sequence ID" value="CAA9456211.1"/>
    <property type="molecule type" value="Genomic_DNA"/>
</dbReference>
<dbReference type="GO" id="GO:0016301">
    <property type="term" value="F:kinase activity"/>
    <property type="evidence" value="ECO:0007669"/>
    <property type="project" value="UniProtKB-KW"/>
</dbReference>
<reference evidence="13" key="1">
    <citation type="submission" date="2020-02" db="EMBL/GenBank/DDBJ databases">
        <authorList>
            <person name="Meier V. D."/>
        </authorList>
    </citation>
    <scope>NUCLEOTIDE SEQUENCE</scope>
    <source>
        <strain evidence="13">AVDCRST_MAG02</strain>
    </source>
</reference>
<dbReference type="GO" id="GO:0016020">
    <property type="term" value="C:membrane"/>
    <property type="evidence" value="ECO:0007669"/>
    <property type="project" value="UniProtKB-SubCell"/>
</dbReference>
<organism evidence="13">
    <name type="scientific">uncultured Rubrobacteraceae bacterium</name>
    <dbReference type="NCBI Taxonomy" id="349277"/>
    <lineage>
        <taxon>Bacteria</taxon>
        <taxon>Bacillati</taxon>
        <taxon>Actinomycetota</taxon>
        <taxon>Rubrobacteria</taxon>
        <taxon>Rubrobacterales</taxon>
        <taxon>Rubrobacteraceae</taxon>
        <taxon>environmental samples</taxon>
    </lineage>
</organism>
<evidence type="ECO:0000256" key="10">
    <source>
        <dbReference type="ARBA" id="ARBA00023136"/>
    </source>
</evidence>
<feature type="transmembrane region" description="Helical" evidence="11">
    <location>
        <begin position="26"/>
        <end position="46"/>
    </location>
</feature>
<dbReference type="SUPFAM" id="SSF55781">
    <property type="entry name" value="GAF domain-like"/>
    <property type="match status" value="1"/>
</dbReference>
<keyword evidence="5" id="KW-0547">Nucleotide-binding</keyword>
<keyword evidence="10 11" id="KW-0472">Membrane</keyword>
<evidence type="ECO:0000259" key="12">
    <source>
        <dbReference type="Pfam" id="PF13493"/>
    </source>
</evidence>
<dbReference type="AlphaFoldDB" id="A0A6J4R091"/>
<evidence type="ECO:0000256" key="8">
    <source>
        <dbReference type="ARBA" id="ARBA00022989"/>
    </source>
</evidence>
<gene>
    <name evidence="13" type="ORF">AVDCRST_MAG02-2301</name>
</gene>
<protein>
    <recommendedName>
        <fullName evidence="12">Sensor protein KdpD transmembrane domain-containing protein</fullName>
    </recommendedName>
</protein>
<keyword evidence="7" id="KW-0067">ATP-binding</keyword>
<dbReference type="InterPro" id="IPR025201">
    <property type="entry name" value="KdpD_TM"/>
</dbReference>
<dbReference type="GO" id="GO:0000160">
    <property type="term" value="P:phosphorelay signal transduction system"/>
    <property type="evidence" value="ECO:0007669"/>
    <property type="project" value="UniProtKB-KW"/>
</dbReference>
<keyword evidence="6" id="KW-0418">Kinase</keyword>
<dbReference type="InterPro" id="IPR029016">
    <property type="entry name" value="GAF-like_dom_sf"/>
</dbReference>
<proteinExistence type="predicted"/>
<accession>A0A6J4R091</accession>
<evidence type="ECO:0000256" key="7">
    <source>
        <dbReference type="ARBA" id="ARBA00022840"/>
    </source>
</evidence>
<keyword evidence="2" id="KW-0597">Phosphoprotein</keyword>
<evidence type="ECO:0000256" key="5">
    <source>
        <dbReference type="ARBA" id="ARBA00022741"/>
    </source>
</evidence>
<keyword evidence="9" id="KW-0902">Two-component regulatory system</keyword>
<evidence type="ECO:0000256" key="2">
    <source>
        <dbReference type="ARBA" id="ARBA00022553"/>
    </source>
</evidence>
<dbReference type="InterPro" id="IPR038318">
    <property type="entry name" value="KdpD_sf"/>
</dbReference>
<keyword evidence="4 11" id="KW-0812">Transmembrane</keyword>
<sequence length="209" mass="22646">MAVLAVGLALSLQSVFVPLIGGDPRSSPFLLFFAAVMVAAWIGGLWPGLLATVLSAVLAGYFFLFSGYALQIVNITQDLRWALFVLEGILISALVEMTRSARRRAEAQALKAEGGEKEVRARAREQRAVAELGQRALTEKSLPALMEAAVRLVVDVLEVEYCAILELLSDDERLLLRAGAGWKGGSSAAQRSARLPNRGRVVRPSRWSL</sequence>
<evidence type="ECO:0000256" key="4">
    <source>
        <dbReference type="ARBA" id="ARBA00022692"/>
    </source>
</evidence>
<feature type="transmembrane region" description="Helical" evidence="11">
    <location>
        <begin position="79"/>
        <end position="95"/>
    </location>
</feature>
<dbReference type="GO" id="GO:0005524">
    <property type="term" value="F:ATP binding"/>
    <property type="evidence" value="ECO:0007669"/>
    <property type="project" value="UniProtKB-KW"/>
</dbReference>
<dbReference type="Pfam" id="PF13493">
    <property type="entry name" value="DUF4118"/>
    <property type="match status" value="1"/>
</dbReference>
<evidence type="ECO:0000256" key="3">
    <source>
        <dbReference type="ARBA" id="ARBA00022679"/>
    </source>
</evidence>
<keyword evidence="3" id="KW-0808">Transferase</keyword>
<dbReference type="Gene3D" id="3.30.450.40">
    <property type="match status" value="1"/>
</dbReference>